<evidence type="ECO:0000313" key="2">
    <source>
        <dbReference type="EMBL" id="MFC3765918.1"/>
    </source>
</evidence>
<dbReference type="InterPro" id="IPR002734">
    <property type="entry name" value="RibDG_C"/>
</dbReference>
<protein>
    <submittedName>
        <fullName evidence="2">Dihydrofolate reductase family protein</fullName>
    </submittedName>
</protein>
<dbReference type="RefSeq" id="WP_205119611.1">
    <property type="nucleotide sequence ID" value="NZ_JAFBCM010000001.1"/>
</dbReference>
<sequence>MAKLLYSAAMSLDGYITGPGGDMSWLGEFDGPNPLMDDLVPQIGAILAGAGTARGDNPNAGDPEKEGAFSGAYQGPEFVLTHNPPATPKPGVTYVGDLPSAVAAAKEAAGDRYVNVLGANVAKQCIETGVLDEILTLVLPVLLGDGVRLFDQPGGRTVRLEHVTRSTVDHATNLWYRVVY</sequence>
<comment type="caution">
    <text evidence="2">The sequence shown here is derived from an EMBL/GenBank/DDBJ whole genome shotgun (WGS) entry which is preliminary data.</text>
</comment>
<dbReference type="Gene3D" id="3.40.430.10">
    <property type="entry name" value="Dihydrofolate Reductase, subunit A"/>
    <property type="match status" value="1"/>
</dbReference>
<reference evidence="3" key="1">
    <citation type="journal article" date="2019" name="Int. J. Syst. Evol. Microbiol.">
        <title>The Global Catalogue of Microorganisms (GCM) 10K type strain sequencing project: providing services to taxonomists for standard genome sequencing and annotation.</title>
        <authorList>
            <consortium name="The Broad Institute Genomics Platform"/>
            <consortium name="The Broad Institute Genome Sequencing Center for Infectious Disease"/>
            <person name="Wu L."/>
            <person name="Ma J."/>
        </authorList>
    </citation>
    <scope>NUCLEOTIDE SEQUENCE [LARGE SCALE GENOMIC DNA]</scope>
    <source>
        <strain evidence="3">CGMCC 4.7241</strain>
    </source>
</reference>
<dbReference type="PANTHER" id="PTHR38011:SF12">
    <property type="entry name" value="BIFUNCTIONAL DEAMINASE-REDUCTASE DOMAIN PROTEIN"/>
    <property type="match status" value="1"/>
</dbReference>
<dbReference type="Pfam" id="PF01872">
    <property type="entry name" value="RibD_C"/>
    <property type="match status" value="1"/>
</dbReference>
<keyword evidence="3" id="KW-1185">Reference proteome</keyword>
<evidence type="ECO:0000259" key="1">
    <source>
        <dbReference type="Pfam" id="PF01872"/>
    </source>
</evidence>
<accession>A0ABV7YLQ5</accession>
<proteinExistence type="predicted"/>
<dbReference type="PANTHER" id="PTHR38011">
    <property type="entry name" value="DIHYDROFOLATE REDUCTASE FAMILY PROTEIN (AFU_ORTHOLOGUE AFUA_8G06820)"/>
    <property type="match status" value="1"/>
</dbReference>
<organism evidence="2 3">
    <name type="scientific">Tenggerimyces flavus</name>
    <dbReference type="NCBI Taxonomy" id="1708749"/>
    <lineage>
        <taxon>Bacteria</taxon>
        <taxon>Bacillati</taxon>
        <taxon>Actinomycetota</taxon>
        <taxon>Actinomycetes</taxon>
        <taxon>Propionibacteriales</taxon>
        <taxon>Nocardioidaceae</taxon>
        <taxon>Tenggerimyces</taxon>
    </lineage>
</organism>
<dbReference type="Proteomes" id="UP001595699">
    <property type="component" value="Unassembled WGS sequence"/>
</dbReference>
<name>A0ABV7YLQ5_9ACTN</name>
<evidence type="ECO:0000313" key="3">
    <source>
        <dbReference type="Proteomes" id="UP001595699"/>
    </source>
</evidence>
<dbReference type="SUPFAM" id="SSF53597">
    <property type="entry name" value="Dihydrofolate reductase-like"/>
    <property type="match status" value="1"/>
</dbReference>
<dbReference type="InterPro" id="IPR024072">
    <property type="entry name" value="DHFR-like_dom_sf"/>
</dbReference>
<dbReference type="EMBL" id="JBHRZH010000044">
    <property type="protein sequence ID" value="MFC3765918.1"/>
    <property type="molecule type" value="Genomic_DNA"/>
</dbReference>
<gene>
    <name evidence="2" type="ORF">ACFOUW_34140</name>
</gene>
<dbReference type="InterPro" id="IPR050765">
    <property type="entry name" value="Riboflavin_Biosynth_HTPR"/>
</dbReference>
<feature type="domain" description="Bacterial bifunctional deaminase-reductase C-terminal" evidence="1">
    <location>
        <begin position="3"/>
        <end position="166"/>
    </location>
</feature>